<dbReference type="STRING" id="34027.SAMN05421829_101347"/>
<dbReference type="AlphaFoldDB" id="A0A1N6NKN7"/>
<evidence type="ECO:0008006" key="3">
    <source>
        <dbReference type="Google" id="ProtNLM"/>
    </source>
</evidence>
<organism evidence="1 2">
    <name type="scientific">Aromatoleum tolulyticum</name>
    <dbReference type="NCBI Taxonomy" id="34027"/>
    <lineage>
        <taxon>Bacteria</taxon>
        <taxon>Pseudomonadati</taxon>
        <taxon>Pseudomonadota</taxon>
        <taxon>Betaproteobacteria</taxon>
        <taxon>Rhodocyclales</taxon>
        <taxon>Rhodocyclaceae</taxon>
        <taxon>Aromatoleum</taxon>
    </lineage>
</organism>
<sequence length="118" mass="13729">MNALVSWMTRVETYLAYRRRHGFKLSIDATQLQSFARFADEAGTADHLTVALAIAWARSSRRRNPLMWASRIEVLRGFARFCLRDDPATEMPPQGLFGPAHRRLVPHIYTHSRSWRYP</sequence>
<accession>A0A1N6NKN7</accession>
<reference evidence="2" key="1">
    <citation type="submission" date="2017-01" db="EMBL/GenBank/DDBJ databases">
        <authorList>
            <person name="Varghese N."/>
            <person name="Submissions S."/>
        </authorList>
    </citation>
    <scope>NUCLEOTIDE SEQUENCE [LARGE SCALE GENOMIC DNA]</scope>
    <source>
        <strain evidence="2">ATCC 51758</strain>
    </source>
</reference>
<name>A0A1N6NKN7_9RHOO</name>
<dbReference type="EMBL" id="FTMD01000001">
    <property type="protein sequence ID" value="SIP92689.1"/>
    <property type="molecule type" value="Genomic_DNA"/>
</dbReference>
<evidence type="ECO:0000313" key="2">
    <source>
        <dbReference type="Proteomes" id="UP000186819"/>
    </source>
</evidence>
<protein>
    <recommendedName>
        <fullName evidence="3">Phage integrase, N-terminal SAM-like domain</fullName>
    </recommendedName>
</protein>
<gene>
    <name evidence="1" type="ORF">SAMN05421829_101347</name>
</gene>
<dbReference type="Proteomes" id="UP000186819">
    <property type="component" value="Unassembled WGS sequence"/>
</dbReference>
<keyword evidence="2" id="KW-1185">Reference proteome</keyword>
<evidence type="ECO:0000313" key="1">
    <source>
        <dbReference type="EMBL" id="SIP92689.1"/>
    </source>
</evidence>
<proteinExistence type="predicted"/>
<dbReference type="RefSeq" id="WP_235943322.1">
    <property type="nucleotide sequence ID" value="NZ_FTMD01000001.1"/>
</dbReference>